<reference evidence="2" key="1">
    <citation type="submission" date="2020-07" db="EMBL/GenBank/DDBJ databases">
        <title>Multicomponent nature underlies the extraordinary mechanical properties of spider dragline silk.</title>
        <authorList>
            <person name="Kono N."/>
            <person name="Nakamura H."/>
            <person name="Mori M."/>
            <person name="Yoshida Y."/>
            <person name="Ohtoshi R."/>
            <person name="Malay A.D."/>
            <person name="Moran D.A.P."/>
            <person name="Tomita M."/>
            <person name="Numata K."/>
            <person name="Arakawa K."/>
        </authorList>
    </citation>
    <scope>NUCLEOTIDE SEQUENCE</scope>
</reference>
<name>A0A8X6LVI3_TRICU</name>
<feature type="domain" description="Mos1 transposase HTH" evidence="1">
    <location>
        <begin position="9"/>
        <end position="53"/>
    </location>
</feature>
<sequence>MDVPKEEQRGVLRFLAAESVSQKEISRRMTVVYGAHCLSLTTVKRWSKRFREGHGSYKVDSKLGPKPPYNPSDTIVQVDELV</sequence>
<evidence type="ECO:0000313" key="3">
    <source>
        <dbReference type="Proteomes" id="UP000887116"/>
    </source>
</evidence>
<dbReference type="OrthoDB" id="6737600at2759"/>
<dbReference type="InterPro" id="IPR041426">
    <property type="entry name" value="Mos1_HTH"/>
</dbReference>
<dbReference type="AlphaFoldDB" id="A0A8X6LVI3"/>
<evidence type="ECO:0000259" key="1">
    <source>
        <dbReference type="Pfam" id="PF17906"/>
    </source>
</evidence>
<dbReference type="Pfam" id="PF17906">
    <property type="entry name" value="HTH_48"/>
    <property type="match status" value="1"/>
</dbReference>
<organism evidence="2 3">
    <name type="scientific">Trichonephila clavata</name>
    <name type="common">Joro spider</name>
    <name type="synonym">Nephila clavata</name>
    <dbReference type="NCBI Taxonomy" id="2740835"/>
    <lineage>
        <taxon>Eukaryota</taxon>
        <taxon>Metazoa</taxon>
        <taxon>Ecdysozoa</taxon>
        <taxon>Arthropoda</taxon>
        <taxon>Chelicerata</taxon>
        <taxon>Arachnida</taxon>
        <taxon>Araneae</taxon>
        <taxon>Araneomorphae</taxon>
        <taxon>Entelegynae</taxon>
        <taxon>Araneoidea</taxon>
        <taxon>Nephilidae</taxon>
        <taxon>Trichonephila</taxon>
    </lineage>
</organism>
<dbReference type="EMBL" id="BMAO01018578">
    <property type="protein sequence ID" value="GFR24506.1"/>
    <property type="molecule type" value="Genomic_DNA"/>
</dbReference>
<protein>
    <recommendedName>
        <fullName evidence="1">Mos1 transposase HTH domain-containing protein</fullName>
    </recommendedName>
</protein>
<comment type="caution">
    <text evidence="2">The sequence shown here is derived from an EMBL/GenBank/DDBJ whole genome shotgun (WGS) entry which is preliminary data.</text>
</comment>
<keyword evidence="3" id="KW-1185">Reference proteome</keyword>
<dbReference type="Gene3D" id="1.10.10.1450">
    <property type="match status" value="1"/>
</dbReference>
<accession>A0A8X6LVI3</accession>
<proteinExistence type="predicted"/>
<dbReference type="Proteomes" id="UP000887116">
    <property type="component" value="Unassembled WGS sequence"/>
</dbReference>
<gene>
    <name evidence="2" type="ORF">TNCT_120831</name>
</gene>
<evidence type="ECO:0000313" key="2">
    <source>
        <dbReference type="EMBL" id="GFR24506.1"/>
    </source>
</evidence>